<protein>
    <submittedName>
        <fullName evidence="4">3D (Asp-Asp-Asp) domain-containing protein</fullName>
    </submittedName>
</protein>
<dbReference type="GO" id="GO:0004553">
    <property type="term" value="F:hydrolase activity, hydrolyzing O-glycosyl compounds"/>
    <property type="evidence" value="ECO:0007669"/>
    <property type="project" value="InterPro"/>
</dbReference>
<reference evidence="4 5" key="1">
    <citation type="submission" date="2016-10" db="EMBL/GenBank/DDBJ databases">
        <authorList>
            <person name="de Groot N.N."/>
        </authorList>
    </citation>
    <scope>NUCLEOTIDE SEQUENCE [LARGE SCALE GENOMIC DNA]</scope>
    <source>
        <strain evidence="4 5">DSM 1736</strain>
    </source>
</reference>
<keyword evidence="1 2" id="KW-0732">Signal</keyword>
<dbReference type="GO" id="GO:0009254">
    <property type="term" value="P:peptidoglycan turnover"/>
    <property type="evidence" value="ECO:0007669"/>
    <property type="project" value="InterPro"/>
</dbReference>
<dbReference type="CDD" id="cd14667">
    <property type="entry name" value="3D_containing_proteins"/>
    <property type="match status" value="1"/>
</dbReference>
<dbReference type="InterPro" id="IPR059180">
    <property type="entry name" value="3D_YorM"/>
</dbReference>
<evidence type="ECO:0000259" key="3">
    <source>
        <dbReference type="Pfam" id="PF06725"/>
    </source>
</evidence>
<feature type="chain" id="PRO_5011455776" evidence="2">
    <location>
        <begin position="27"/>
        <end position="244"/>
    </location>
</feature>
<organism evidence="4 5">
    <name type="scientific">Dendrosporobacter quercicolus</name>
    <dbReference type="NCBI Taxonomy" id="146817"/>
    <lineage>
        <taxon>Bacteria</taxon>
        <taxon>Bacillati</taxon>
        <taxon>Bacillota</taxon>
        <taxon>Negativicutes</taxon>
        <taxon>Selenomonadales</taxon>
        <taxon>Sporomusaceae</taxon>
        <taxon>Dendrosporobacter</taxon>
    </lineage>
</organism>
<evidence type="ECO:0000256" key="2">
    <source>
        <dbReference type="SAM" id="SignalP"/>
    </source>
</evidence>
<feature type="domain" description="3D" evidence="3">
    <location>
        <begin position="184"/>
        <end position="243"/>
    </location>
</feature>
<dbReference type="Gene3D" id="2.40.40.10">
    <property type="entry name" value="RlpA-like domain"/>
    <property type="match status" value="1"/>
</dbReference>
<dbReference type="InterPro" id="IPR010611">
    <property type="entry name" value="3D_dom"/>
</dbReference>
<dbReference type="Proteomes" id="UP000214880">
    <property type="component" value="Unassembled WGS sequence"/>
</dbReference>
<dbReference type="Pfam" id="PF06725">
    <property type="entry name" value="3D"/>
    <property type="match status" value="1"/>
</dbReference>
<dbReference type="RefSeq" id="WP_092067056.1">
    <property type="nucleotide sequence ID" value="NZ_FNHB01000001.1"/>
</dbReference>
<feature type="signal peptide" evidence="2">
    <location>
        <begin position="1"/>
        <end position="26"/>
    </location>
</feature>
<accession>A0A1G9KDT5</accession>
<name>A0A1G9KDT5_9FIRM</name>
<proteinExistence type="predicted"/>
<evidence type="ECO:0000313" key="5">
    <source>
        <dbReference type="Proteomes" id="UP000214880"/>
    </source>
</evidence>
<dbReference type="InterPro" id="IPR051933">
    <property type="entry name" value="Resuscitation_pf_RpfB"/>
</dbReference>
<keyword evidence="5" id="KW-1185">Reference proteome</keyword>
<dbReference type="AlphaFoldDB" id="A0A1G9KDT5"/>
<dbReference type="PANTHER" id="PTHR39160">
    <property type="entry name" value="CELL WALL-BINDING PROTEIN YOCH"/>
    <property type="match status" value="1"/>
</dbReference>
<dbReference type="OrthoDB" id="9798935at2"/>
<sequence length="244" mass="26243">MKKFAAILMTAMVINLFSPLTPQAYAAALDDQLAAVIGQSSGITQVQELLKIKQELEQADRNVILGSLTKVALERIPADNIVNMIANGGFSDVAQGFLQQQVDKNITGKLSAYQKELSVLSLLLDGNNPLLSQLTGDKNAITADAPQSYSKVFNMTATAYAPGVLDNGKWDNLTYMGGTVRKGVVAVDPEVIPMGSTVWIEGYGQAIAEDQGSAIKGTRIDLAFDDRQEALDYGIQDVKVYLLD</sequence>
<evidence type="ECO:0000313" key="4">
    <source>
        <dbReference type="EMBL" id="SDL48030.1"/>
    </source>
</evidence>
<dbReference type="InterPro" id="IPR036908">
    <property type="entry name" value="RlpA-like_sf"/>
</dbReference>
<dbReference type="EMBL" id="FNHB01000001">
    <property type="protein sequence ID" value="SDL48030.1"/>
    <property type="molecule type" value="Genomic_DNA"/>
</dbReference>
<dbReference type="SUPFAM" id="SSF50685">
    <property type="entry name" value="Barwin-like endoglucanases"/>
    <property type="match status" value="1"/>
</dbReference>
<evidence type="ECO:0000256" key="1">
    <source>
        <dbReference type="ARBA" id="ARBA00022729"/>
    </source>
</evidence>
<gene>
    <name evidence="4" type="ORF">SAMN04488502_1019</name>
</gene>
<dbReference type="PANTHER" id="PTHR39160:SF4">
    <property type="entry name" value="RESUSCITATION-PROMOTING FACTOR RPFB"/>
    <property type="match status" value="1"/>
</dbReference>
<dbReference type="GO" id="GO:0019867">
    <property type="term" value="C:outer membrane"/>
    <property type="evidence" value="ECO:0007669"/>
    <property type="project" value="InterPro"/>
</dbReference>
<dbReference type="STRING" id="146817.SAMN04488502_1019"/>